<dbReference type="SMART" id="SM00490">
    <property type="entry name" value="HELICc"/>
    <property type="match status" value="1"/>
</dbReference>
<keyword evidence="1" id="KW-0694">RNA-binding</keyword>
<sequence>MPWLLEKLPYKVEHSIDLTQLVHVIPSDSEKMPWLLEKVPSLIDDGDVLVFALKKVTVDEIESQLVQKGFKVAALHGDKDQASRMDTLQKFKSGIYHVLVATDVAARGLDIKSIKSVVNYDIAKDMDMHIHCIGRTGRAGDKDGTAYTLITQKEARFAGELINSLIAAGQDVSVELMDLAMKDARLRSKRDQRKSSGGKKGGGRGKGGGGGGSGRGVRGVDYGLGIGYKPEESNATSQPAPGRSAAVNSLRTGMMQQFKSNFVAAASSSQSNNRTPSGSAPSARPVLRGFVSGEYSFSPAAVAIDLEFGESRVVDFRATRVAYRFIVEGVFVEARSETKGFYEEATTDNLGNFCLRGLLPDTTYLIRAVAKENLGAVAIERASPEYVAVNVTCFPNYPTPLQLASYLTTQKVGSEDIKCVDFIVFEQPEITILSGHVEGSDLDVLRPHLSVEIRSSNDPSKIQSVIPLPLSSCFEVRDLPKGKHLELTPAPVFCYPSVPQYAEDLYQAAVGMAPLDSNTVPGKKEPRKTVLRKRAYYLTGPLRESTAVAGPTRTRGRALAAGVDGGGRGQRERVVGRPLRESTAAGAASENAWSGARCGSRRRRARPARTRGRAPAAGVDGGGRGQRERVVGRPLRESTAAGAANENAWSGAASTLAPVGVVVADFWLGRYRIVLYSSFLSFLGYGGEMVENHIQKQFLERDREREGGQ</sequence>
<dbReference type="Gene3D" id="3.40.50.300">
    <property type="entry name" value="P-loop containing nucleotide triphosphate hydrolases"/>
    <property type="match status" value="1"/>
</dbReference>
<dbReference type="AlphaFoldDB" id="A0A6V7PQY6"/>
<name>A0A6V7PQY6_ANACO</name>
<reference evidence="4" key="1">
    <citation type="submission" date="2020-07" db="EMBL/GenBank/DDBJ databases">
        <authorList>
            <person name="Lin J."/>
        </authorList>
    </citation>
    <scope>NUCLEOTIDE SEQUENCE</scope>
</reference>
<dbReference type="PANTHER" id="PTHR47958">
    <property type="entry name" value="ATP-DEPENDENT RNA HELICASE DBP3"/>
    <property type="match status" value="1"/>
</dbReference>
<dbReference type="InterPro" id="IPR001650">
    <property type="entry name" value="Helicase_C-like"/>
</dbReference>
<dbReference type="Pfam" id="PF23662">
    <property type="entry name" value="DUF7152"/>
    <property type="match status" value="1"/>
</dbReference>
<dbReference type="InterPro" id="IPR036259">
    <property type="entry name" value="MFS_trans_sf"/>
</dbReference>
<organism evidence="4">
    <name type="scientific">Ananas comosus var. bracteatus</name>
    <name type="common">red pineapple</name>
    <dbReference type="NCBI Taxonomy" id="296719"/>
    <lineage>
        <taxon>Eukaryota</taxon>
        <taxon>Viridiplantae</taxon>
        <taxon>Streptophyta</taxon>
        <taxon>Embryophyta</taxon>
        <taxon>Tracheophyta</taxon>
        <taxon>Spermatophyta</taxon>
        <taxon>Magnoliopsida</taxon>
        <taxon>Liliopsida</taxon>
        <taxon>Poales</taxon>
        <taxon>Bromeliaceae</taxon>
        <taxon>Bromelioideae</taxon>
        <taxon>Ananas</taxon>
    </lineage>
</organism>
<dbReference type="SUPFAM" id="SSF52540">
    <property type="entry name" value="P-loop containing nucleoside triphosphate hydrolases"/>
    <property type="match status" value="1"/>
</dbReference>
<dbReference type="PROSITE" id="PS51194">
    <property type="entry name" value="HELICASE_CTER"/>
    <property type="match status" value="1"/>
</dbReference>
<feature type="compositionally biased region" description="Polar residues" evidence="2">
    <location>
        <begin position="265"/>
        <end position="280"/>
    </location>
</feature>
<feature type="region of interest" description="Disordered" evidence="2">
    <location>
        <begin position="265"/>
        <end position="284"/>
    </location>
</feature>
<evidence type="ECO:0000256" key="1">
    <source>
        <dbReference type="ARBA" id="ARBA00022884"/>
    </source>
</evidence>
<dbReference type="Gene3D" id="1.20.1250.20">
    <property type="entry name" value="MFS general substrate transporter like domains"/>
    <property type="match status" value="1"/>
</dbReference>
<feature type="compositionally biased region" description="Basic and acidic residues" evidence="2">
    <location>
        <begin position="569"/>
        <end position="580"/>
    </location>
</feature>
<feature type="domain" description="Helicase C-terminal" evidence="3">
    <location>
        <begin position="17"/>
        <end position="180"/>
    </location>
</feature>
<dbReference type="EMBL" id="LR862151">
    <property type="protein sequence ID" value="CAD1833269.1"/>
    <property type="molecule type" value="Genomic_DNA"/>
</dbReference>
<gene>
    <name evidence="4" type="ORF">CB5_LOCUS16480</name>
</gene>
<dbReference type="GO" id="GO:0003723">
    <property type="term" value="F:RNA binding"/>
    <property type="evidence" value="ECO:0007669"/>
    <property type="project" value="UniProtKB-KW"/>
</dbReference>
<evidence type="ECO:0000259" key="3">
    <source>
        <dbReference type="PROSITE" id="PS51194"/>
    </source>
</evidence>
<dbReference type="Pfam" id="PF00271">
    <property type="entry name" value="Helicase_C"/>
    <property type="match status" value="1"/>
</dbReference>
<proteinExistence type="predicted"/>
<evidence type="ECO:0000256" key="2">
    <source>
        <dbReference type="SAM" id="MobiDB-lite"/>
    </source>
</evidence>
<evidence type="ECO:0000313" key="4">
    <source>
        <dbReference type="EMBL" id="CAD1833269.1"/>
    </source>
</evidence>
<feature type="compositionally biased region" description="Basic residues" evidence="2">
    <location>
        <begin position="599"/>
        <end position="612"/>
    </location>
</feature>
<feature type="region of interest" description="Disordered" evidence="2">
    <location>
        <begin position="546"/>
        <end position="628"/>
    </location>
</feature>
<protein>
    <recommendedName>
        <fullName evidence="3">Helicase C-terminal domain-containing protein</fullName>
    </recommendedName>
</protein>
<feature type="region of interest" description="Disordered" evidence="2">
    <location>
        <begin position="185"/>
        <end position="217"/>
    </location>
</feature>
<accession>A0A6V7PQY6</accession>
<dbReference type="CDD" id="cd18787">
    <property type="entry name" value="SF2_C_DEAD"/>
    <property type="match status" value="1"/>
</dbReference>
<dbReference type="InterPro" id="IPR027417">
    <property type="entry name" value="P-loop_NTPase"/>
</dbReference>
<feature type="compositionally biased region" description="Gly residues" evidence="2">
    <location>
        <begin position="198"/>
        <end position="217"/>
    </location>
</feature>
<dbReference type="InterPro" id="IPR055576">
    <property type="entry name" value="DUF7152"/>
</dbReference>